<gene>
    <name evidence="2" type="ORF">DILT_LOCUS19809</name>
</gene>
<feature type="compositionally biased region" description="Low complexity" evidence="1">
    <location>
        <begin position="98"/>
        <end position="110"/>
    </location>
</feature>
<reference evidence="2 3" key="1">
    <citation type="submission" date="2018-11" db="EMBL/GenBank/DDBJ databases">
        <authorList>
            <consortium name="Pathogen Informatics"/>
        </authorList>
    </citation>
    <scope>NUCLEOTIDE SEQUENCE [LARGE SCALE GENOMIC DNA]</scope>
</reference>
<proteinExistence type="predicted"/>
<dbReference type="Proteomes" id="UP000281553">
    <property type="component" value="Unassembled WGS sequence"/>
</dbReference>
<feature type="compositionally biased region" description="Polar residues" evidence="1">
    <location>
        <begin position="1"/>
        <end position="11"/>
    </location>
</feature>
<feature type="region of interest" description="Disordered" evidence="1">
    <location>
        <begin position="84"/>
        <end position="115"/>
    </location>
</feature>
<dbReference type="EMBL" id="UYRU01121980">
    <property type="protein sequence ID" value="VDN49536.1"/>
    <property type="molecule type" value="Genomic_DNA"/>
</dbReference>
<evidence type="ECO:0000256" key="1">
    <source>
        <dbReference type="SAM" id="MobiDB-lite"/>
    </source>
</evidence>
<keyword evidence="3" id="KW-1185">Reference proteome</keyword>
<accession>A0A3P7S468</accession>
<dbReference type="OrthoDB" id="6431454at2759"/>
<feature type="non-terminal residue" evidence="2">
    <location>
        <position position="202"/>
    </location>
</feature>
<evidence type="ECO:0000313" key="2">
    <source>
        <dbReference type="EMBL" id="VDN49536.1"/>
    </source>
</evidence>
<feature type="region of interest" description="Disordered" evidence="1">
    <location>
        <begin position="1"/>
        <end position="46"/>
    </location>
</feature>
<name>A0A3P7S468_DIBLA</name>
<sequence>MRSSSEISNGTRLDRGTLLSSSLRDQTAPRTTTATGAANSVRLNPDDFLTREQKLWNLRPAPLKTLEDSTPRIAVSTGALSSAELVRAPKAPQAITDPTTSSNPRPTPRLSNRKSPQDCLVRINGDTHIIPDPQELRAKEVPKGTSAESSIKMADCDATDSEAFDAQIGWWPSVPSAAKSERGSLSSAECIALAAGHFDVNE</sequence>
<dbReference type="AlphaFoldDB" id="A0A3P7S468"/>
<organism evidence="2 3">
    <name type="scientific">Dibothriocephalus latus</name>
    <name type="common">Fish tapeworm</name>
    <name type="synonym">Diphyllobothrium latum</name>
    <dbReference type="NCBI Taxonomy" id="60516"/>
    <lineage>
        <taxon>Eukaryota</taxon>
        <taxon>Metazoa</taxon>
        <taxon>Spiralia</taxon>
        <taxon>Lophotrochozoa</taxon>
        <taxon>Platyhelminthes</taxon>
        <taxon>Cestoda</taxon>
        <taxon>Eucestoda</taxon>
        <taxon>Diphyllobothriidea</taxon>
        <taxon>Diphyllobothriidae</taxon>
        <taxon>Dibothriocephalus</taxon>
    </lineage>
</organism>
<protein>
    <submittedName>
        <fullName evidence="2">Uncharacterized protein</fullName>
    </submittedName>
</protein>
<feature type="compositionally biased region" description="Low complexity" evidence="1">
    <location>
        <begin position="28"/>
        <end position="38"/>
    </location>
</feature>
<evidence type="ECO:0000313" key="3">
    <source>
        <dbReference type="Proteomes" id="UP000281553"/>
    </source>
</evidence>